<dbReference type="InterPro" id="IPR036388">
    <property type="entry name" value="WH-like_DNA-bd_sf"/>
</dbReference>
<keyword evidence="6 9" id="KW-0238">DNA-binding</keyword>
<dbReference type="Pfam" id="PF00072">
    <property type="entry name" value="Response_reg"/>
    <property type="match status" value="1"/>
</dbReference>
<dbReference type="SMART" id="SM00448">
    <property type="entry name" value="REC"/>
    <property type="match status" value="1"/>
</dbReference>
<dbReference type="InterPro" id="IPR039420">
    <property type="entry name" value="WalR-like"/>
</dbReference>
<keyword evidence="4" id="KW-0902">Two-component regulatory system</keyword>
<dbReference type="Proteomes" id="UP000249725">
    <property type="component" value="Unassembled WGS sequence"/>
</dbReference>
<dbReference type="SUPFAM" id="SSF52172">
    <property type="entry name" value="CheY-like"/>
    <property type="match status" value="1"/>
</dbReference>
<dbReference type="InterPro" id="IPR011006">
    <property type="entry name" value="CheY-like_superfamily"/>
</dbReference>
<feature type="domain" description="Response regulatory" evidence="10">
    <location>
        <begin position="7"/>
        <end position="120"/>
    </location>
</feature>
<feature type="domain" description="OmpR/PhoB-type" evidence="11">
    <location>
        <begin position="130"/>
        <end position="229"/>
    </location>
</feature>
<dbReference type="OrthoDB" id="9802426at2"/>
<evidence type="ECO:0000259" key="11">
    <source>
        <dbReference type="PROSITE" id="PS51755"/>
    </source>
</evidence>
<evidence type="ECO:0000313" key="12">
    <source>
        <dbReference type="EMBL" id="RAK56459.1"/>
    </source>
</evidence>
<proteinExistence type="predicted"/>
<dbReference type="GO" id="GO:0000156">
    <property type="term" value="F:phosphorelay response regulator activity"/>
    <property type="evidence" value="ECO:0007669"/>
    <property type="project" value="TreeGrafter"/>
</dbReference>
<evidence type="ECO:0000256" key="5">
    <source>
        <dbReference type="ARBA" id="ARBA00023015"/>
    </source>
</evidence>
<dbReference type="PANTHER" id="PTHR48111">
    <property type="entry name" value="REGULATOR OF RPOS"/>
    <property type="match status" value="1"/>
</dbReference>
<evidence type="ECO:0000256" key="1">
    <source>
        <dbReference type="ARBA" id="ARBA00004496"/>
    </source>
</evidence>
<keyword evidence="2" id="KW-0963">Cytoplasm</keyword>
<dbReference type="Gene3D" id="3.40.50.2300">
    <property type="match status" value="1"/>
</dbReference>
<gene>
    <name evidence="12" type="ORF">DJ018_00275</name>
</gene>
<sequence length="233" mass="25784">MSLTPTRLLLVDDEPQILRALTPALAAGGYAVETAENAGEALTRMAADPCEAVILDLGLPDMDGKDVIRRIREWSEAPIIVLSARDLESEKIAALDLGADDFVNKPVGVGELLARLRASLRGRDRRFAAQAVASFGELSIDFAMRKVTIEDEEVKLTPREYDLLRTLARHTGRVVTHRQVITAVWGPEAQVDAQFVRVLVAQLRQKIEAEPSRPRILLTEPGVGYRLRVDDER</sequence>
<dbReference type="GO" id="GO:0005829">
    <property type="term" value="C:cytosol"/>
    <property type="evidence" value="ECO:0007669"/>
    <property type="project" value="TreeGrafter"/>
</dbReference>
<dbReference type="RefSeq" id="WP_111512810.1">
    <property type="nucleotide sequence ID" value="NZ_QFYR01000001.1"/>
</dbReference>
<dbReference type="GO" id="GO:0000987">
    <property type="term" value="F:cis-regulatory region sequence-specific DNA binding"/>
    <property type="evidence" value="ECO:0007669"/>
    <property type="project" value="UniProtKB-ARBA"/>
</dbReference>
<evidence type="ECO:0000256" key="4">
    <source>
        <dbReference type="ARBA" id="ARBA00023012"/>
    </source>
</evidence>
<evidence type="ECO:0000313" key="13">
    <source>
        <dbReference type="Proteomes" id="UP000249725"/>
    </source>
</evidence>
<feature type="modified residue" description="4-aspartylphosphate" evidence="8">
    <location>
        <position position="56"/>
    </location>
</feature>
<name>A0A328APF7_9CAUL</name>
<comment type="caution">
    <text evidence="12">The sequence shown here is derived from an EMBL/GenBank/DDBJ whole genome shotgun (WGS) entry which is preliminary data.</text>
</comment>
<evidence type="ECO:0000256" key="9">
    <source>
        <dbReference type="PROSITE-ProRule" id="PRU01091"/>
    </source>
</evidence>
<reference evidence="13" key="1">
    <citation type="submission" date="2018-05" db="EMBL/GenBank/DDBJ databases">
        <authorList>
            <person name="Li X."/>
        </authorList>
    </citation>
    <scope>NUCLEOTIDE SEQUENCE [LARGE SCALE GENOMIC DNA]</scope>
    <source>
        <strain evidence="13">YIM 73061</strain>
    </source>
</reference>
<evidence type="ECO:0000256" key="7">
    <source>
        <dbReference type="ARBA" id="ARBA00023163"/>
    </source>
</evidence>
<evidence type="ECO:0000259" key="10">
    <source>
        <dbReference type="PROSITE" id="PS50110"/>
    </source>
</evidence>
<keyword evidence="5" id="KW-0805">Transcription regulation</keyword>
<dbReference type="PROSITE" id="PS50110">
    <property type="entry name" value="RESPONSE_REGULATORY"/>
    <property type="match status" value="1"/>
</dbReference>
<dbReference type="InterPro" id="IPR001867">
    <property type="entry name" value="OmpR/PhoB-type_DNA-bd"/>
</dbReference>
<dbReference type="Pfam" id="PF00486">
    <property type="entry name" value="Trans_reg_C"/>
    <property type="match status" value="1"/>
</dbReference>
<evidence type="ECO:0000256" key="8">
    <source>
        <dbReference type="PROSITE-ProRule" id="PRU00169"/>
    </source>
</evidence>
<dbReference type="FunFam" id="1.10.10.10:FF:000210">
    <property type="entry name" value="Winged-helix transcriptional response regulator KdpE"/>
    <property type="match status" value="1"/>
</dbReference>
<dbReference type="SMART" id="SM00862">
    <property type="entry name" value="Trans_reg_C"/>
    <property type="match status" value="1"/>
</dbReference>
<feature type="DNA-binding region" description="OmpR/PhoB-type" evidence="9">
    <location>
        <begin position="130"/>
        <end position="229"/>
    </location>
</feature>
<dbReference type="GO" id="GO:0042802">
    <property type="term" value="F:identical protein binding"/>
    <property type="evidence" value="ECO:0007669"/>
    <property type="project" value="UniProtKB-ARBA"/>
</dbReference>
<dbReference type="Gene3D" id="1.10.10.10">
    <property type="entry name" value="Winged helix-like DNA-binding domain superfamily/Winged helix DNA-binding domain"/>
    <property type="match status" value="1"/>
</dbReference>
<protein>
    <submittedName>
        <fullName evidence="12">DNA-binding response regulator</fullName>
    </submittedName>
</protein>
<keyword evidence="3 8" id="KW-0597">Phosphoprotein</keyword>
<dbReference type="CDD" id="cd00383">
    <property type="entry name" value="trans_reg_C"/>
    <property type="match status" value="1"/>
</dbReference>
<dbReference type="PANTHER" id="PTHR48111:SF50">
    <property type="entry name" value="KDP OPERON TRANSCRIPTIONAL REGULATORY PROTEIN KDPE"/>
    <property type="match status" value="1"/>
</dbReference>
<dbReference type="PROSITE" id="PS51755">
    <property type="entry name" value="OMPR_PHOB"/>
    <property type="match status" value="1"/>
</dbReference>
<dbReference type="GO" id="GO:0045893">
    <property type="term" value="P:positive regulation of DNA-templated transcription"/>
    <property type="evidence" value="ECO:0007669"/>
    <property type="project" value="UniProtKB-ARBA"/>
</dbReference>
<evidence type="ECO:0000256" key="2">
    <source>
        <dbReference type="ARBA" id="ARBA00022490"/>
    </source>
</evidence>
<evidence type="ECO:0000256" key="3">
    <source>
        <dbReference type="ARBA" id="ARBA00022553"/>
    </source>
</evidence>
<organism evidence="12 13">
    <name type="scientific">Phenylobacterium deserti</name>
    <dbReference type="NCBI Taxonomy" id="1914756"/>
    <lineage>
        <taxon>Bacteria</taxon>
        <taxon>Pseudomonadati</taxon>
        <taxon>Pseudomonadota</taxon>
        <taxon>Alphaproteobacteria</taxon>
        <taxon>Caulobacterales</taxon>
        <taxon>Caulobacteraceae</taxon>
        <taxon>Phenylobacterium</taxon>
    </lineage>
</organism>
<accession>A0A328APF7</accession>
<keyword evidence="13" id="KW-1185">Reference proteome</keyword>
<comment type="subcellular location">
    <subcellularLocation>
        <location evidence="1">Cytoplasm</location>
    </subcellularLocation>
</comment>
<evidence type="ECO:0000256" key="6">
    <source>
        <dbReference type="ARBA" id="ARBA00023125"/>
    </source>
</evidence>
<keyword evidence="7" id="KW-0804">Transcription</keyword>
<dbReference type="GO" id="GO:0032993">
    <property type="term" value="C:protein-DNA complex"/>
    <property type="evidence" value="ECO:0007669"/>
    <property type="project" value="TreeGrafter"/>
</dbReference>
<dbReference type="EMBL" id="QFYR01000001">
    <property type="protein sequence ID" value="RAK56459.1"/>
    <property type="molecule type" value="Genomic_DNA"/>
</dbReference>
<dbReference type="InterPro" id="IPR001789">
    <property type="entry name" value="Sig_transdc_resp-reg_receiver"/>
</dbReference>
<dbReference type="FunFam" id="3.40.50.2300:FF:000021">
    <property type="entry name" value="Two-component system response regulator KdpE"/>
    <property type="match status" value="1"/>
</dbReference>
<dbReference type="AlphaFoldDB" id="A0A328APF7"/>